<reference evidence="1 2" key="1">
    <citation type="submission" date="2019-03" db="EMBL/GenBank/DDBJ databases">
        <title>First draft genome of Liparis tanakae, snailfish: a comprehensive survey of snailfish specific genes.</title>
        <authorList>
            <person name="Kim W."/>
            <person name="Song I."/>
            <person name="Jeong J.-H."/>
            <person name="Kim D."/>
            <person name="Kim S."/>
            <person name="Ryu S."/>
            <person name="Song J.Y."/>
            <person name="Lee S.K."/>
        </authorList>
    </citation>
    <scope>NUCLEOTIDE SEQUENCE [LARGE SCALE GENOMIC DNA]</scope>
    <source>
        <tissue evidence="1">Muscle</tissue>
    </source>
</reference>
<comment type="caution">
    <text evidence="1">The sequence shown here is derived from an EMBL/GenBank/DDBJ whole genome shotgun (WGS) entry which is preliminary data.</text>
</comment>
<organism evidence="1 2">
    <name type="scientific">Liparis tanakae</name>
    <name type="common">Tanaka's snailfish</name>
    <dbReference type="NCBI Taxonomy" id="230148"/>
    <lineage>
        <taxon>Eukaryota</taxon>
        <taxon>Metazoa</taxon>
        <taxon>Chordata</taxon>
        <taxon>Craniata</taxon>
        <taxon>Vertebrata</taxon>
        <taxon>Euteleostomi</taxon>
        <taxon>Actinopterygii</taxon>
        <taxon>Neopterygii</taxon>
        <taxon>Teleostei</taxon>
        <taxon>Neoteleostei</taxon>
        <taxon>Acanthomorphata</taxon>
        <taxon>Eupercaria</taxon>
        <taxon>Perciformes</taxon>
        <taxon>Cottioidei</taxon>
        <taxon>Cottales</taxon>
        <taxon>Liparidae</taxon>
        <taxon>Liparis</taxon>
    </lineage>
</organism>
<gene>
    <name evidence="1" type="ORF">EYF80_042369</name>
</gene>
<protein>
    <submittedName>
        <fullName evidence="1">Uncharacterized protein</fullName>
    </submittedName>
</protein>
<dbReference type="Proteomes" id="UP000314294">
    <property type="component" value="Unassembled WGS sequence"/>
</dbReference>
<dbReference type="EMBL" id="SRLO01000743">
    <property type="protein sequence ID" value="TNN47426.1"/>
    <property type="molecule type" value="Genomic_DNA"/>
</dbReference>
<name>A0A4Z2G1K0_9TELE</name>
<dbReference type="AlphaFoldDB" id="A0A4Z2G1K0"/>
<keyword evidence="2" id="KW-1185">Reference proteome</keyword>
<accession>A0A4Z2G1K0</accession>
<evidence type="ECO:0000313" key="1">
    <source>
        <dbReference type="EMBL" id="TNN47426.1"/>
    </source>
</evidence>
<sequence length="141" mass="15764">MRCGAVAKLWKADIDCSGRDGSLTASALPRAPEAHCRIHGRGEKRFIHRRTPLMRFSDVPCAVSHLQRCEEVLLVELPVYCGWRCQDHADSSVPCKQTFSSPWIYLCQHYYVATATAPSSFGPVESNDAQTQLCLDPKQMP</sequence>
<evidence type="ECO:0000313" key="2">
    <source>
        <dbReference type="Proteomes" id="UP000314294"/>
    </source>
</evidence>
<proteinExistence type="predicted"/>